<dbReference type="NCBIfam" id="TIGR00254">
    <property type="entry name" value="GGDEF"/>
    <property type="match status" value="1"/>
</dbReference>
<gene>
    <name evidence="4" type="ORF">ODI_00814</name>
    <name evidence="5" type="ORF">ODI_R0651</name>
</gene>
<evidence type="ECO:0000313" key="6">
    <source>
        <dbReference type="Proteomes" id="UP000078558"/>
    </source>
</evidence>
<dbReference type="NCBIfam" id="NF038266">
    <property type="entry name" value="diguan_SiaD"/>
    <property type="match status" value="1"/>
</dbReference>
<dbReference type="Proteomes" id="UP000078558">
    <property type="component" value="Chromosome I"/>
</dbReference>
<organism evidence="4 6">
    <name type="scientific">Orrella dioscoreae</name>
    <dbReference type="NCBI Taxonomy" id="1851544"/>
    <lineage>
        <taxon>Bacteria</taxon>
        <taxon>Pseudomonadati</taxon>
        <taxon>Pseudomonadota</taxon>
        <taxon>Betaproteobacteria</taxon>
        <taxon>Burkholderiales</taxon>
        <taxon>Alcaligenaceae</taxon>
        <taxon>Orrella</taxon>
    </lineage>
</organism>
<feature type="domain" description="GGDEF" evidence="3">
    <location>
        <begin position="142"/>
        <end position="274"/>
    </location>
</feature>
<dbReference type="KEGG" id="odi:ODI_R0651"/>
<reference evidence="4 6" key="1">
    <citation type="submission" date="2016-06" db="EMBL/GenBank/DDBJ databases">
        <authorList>
            <person name="Kjaerup R.B."/>
            <person name="Dalgaard T.S."/>
            <person name="Juul-Madsen H.R."/>
        </authorList>
    </citation>
    <scope>NUCLEOTIDE SEQUENCE [LARGE SCALE GENOMIC DNA]</scope>
    <source>
        <strain evidence="4">Orrdi1</strain>
    </source>
</reference>
<dbReference type="GO" id="GO:0052621">
    <property type="term" value="F:diguanylate cyclase activity"/>
    <property type="evidence" value="ECO:0007669"/>
    <property type="project" value="UniProtKB-EC"/>
</dbReference>
<dbReference type="FunFam" id="3.30.70.270:FF:000001">
    <property type="entry name" value="Diguanylate cyclase domain protein"/>
    <property type="match status" value="1"/>
</dbReference>
<dbReference type="InterPro" id="IPR029787">
    <property type="entry name" value="Nucleotide_cyclase"/>
</dbReference>
<name>A0A1C3K469_9BURK</name>
<dbReference type="GO" id="GO:1902201">
    <property type="term" value="P:negative regulation of bacterial-type flagellum-dependent cell motility"/>
    <property type="evidence" value="ECO:0007669"/>
    <property type="project" value="TreeGrafter"/>
</dbReference>
<evidence type="ECO:0000259" key="3">
    <source>
        <dbReference type="PROSITE" id="PS50887"/>
    </source>
</evidence>
<dbReference type="InterPro" id="IPR000160">
    <property type="entry name" value="GGDEF_dom"/>
</dbReference>
<dbReference type="EMBL" id="LT907988">
    <property type="protein sequence ID" value="SOE47116.1"/>
    <property type="molecule type" value="Genomic_DNA"/>
</dbReference>
<evidence type="ECO:0000256" key="1">
    <source>
        <dbReference type="ARBA" id="ARBA00012528"/>
    </source>
</evidence>
<dbReference type="PANTHER" id="PTHR45138:SF9">
    <property type="entry name" value="DIGUANYLATE CYCLASE DGCM-RELATED"/>
    <property type="match status" value="1"/>
</dbReference>
<dbReference type="Pfam" id="PF00990">
    <property type="entry name" value="GGDEF"/>
    <property type="match status" value="1"/>
</dbReference>
<evidence type="ECO:0000313" key="4">
    <source>
        <dbReference type="EMBL" id="SBT26311.1"/>
    </source>
</evidence>
<dbReference type="GO" id="GO:0005886">
    <property type="term" value="C:plasma membrane"/>
    <property type="evidence" value="ECO:0007669"/>
    <property type="project" value="TreeGrafter"/>
</dbReference>
<dbReference type="GO" id="GO:0043709">
    <property type="term" value="P:cell adhesion involved in single-species biofilm formation"/>
    <property type="evidence" value="ECO:0007669"/>
    <property type="project" value="TreeGrafter"/>
</dbReference>
<accession>A0A1C3K469</accession>
<comment type="catalytic activity">
    <reaction evidence="2">
        <text>2 GTP = 3',3'-c-di-GMP + 2 diphosphate</text>
        <dbReference type="Rhea" id="RHEA:24898"/>
        <dbReference type="ChEBI" id="CHEBI:33019"/>
        <dbReference type="ChEBI" id="CHEBI:37565"/>
        <dbReference type="ChEBI" id="CHEBI:58805"/>
        <dbReference type="EC" id="2.7.7.65"/>
    </reaction>
</comment>
<dbReference type="PANTHER" id="PTHR45138">
    <property type="entry name" value="REGULATORY COMPONENTS OF SENSORY TRANSDUCTION SYSTEM"/>
    <property type="match status" value="1"/>
</dbReference>
<dbReference type="SUPFAM" id="SSF55073">
    <property type="entry name" value="Nucleotide cyclase"/>
    <property type="match status" value="1"/>
</dbReference>
<dbReference type="EMBL" id="FLRC01000032">
    <property type="protein sequence ID" value="SBT26311.1"/>
    <property type="molecule type" value="Genomic_DNA"/>
</dbReference>
<dbReference type="CDD" id="cd01949">
    <property type="entry name" value="GGDEF"/>
    <property type="match status" value="1"/>
</dbReference>
<dbReference type="STRING" id="1851544.ODI_00814"/>
<dbReference type="InterPro" id="IPR050469">
    <property type="entry name" value="Diguanylate_Cyclase"/>
</dbReference>
<reference evidence="5 6" key="2">
    <citation type="submission" date="2017-08" db="EMBL/GenBank/DDBJ databases">
        <authorList>
            <person name="de Groot N.N."/>
        </authorList>
    </citation>
    <scope>NUCLEOTIDE SEQUENCE [LARGE SCALE GENOMIC DNA]</scope>
    <source>
        <strain evidence="5">Orrdi1</strain>
    </source>
</reference>
<dbReference type="EC" id="2.7.7.65" evidence="1"/>
<keyword evidence="6" id="KW-1185">Reference proteome</keyword>
<evidence type="ECO:0000313" key="5">
    <source>
        <dbReference type="EMBL" id="SOE47116.1"/>
    </source>
</evidence>
<evidence type="ECO:0000256" key="2">
    <source>
        <dbReference type="ARBA" id="ARBA00034247"/>
    </source>
</evidence>
<protein>
    <recommendedName>
        <fullName evidence="1">diguanylate cyclase</fullName>
        <ecNumber evidence="1">2.7.7.65</ecNumber>
    </recommendedName>
</protein>
<dbReference type="InterPro" id="IPR043128">
    <property type="entry name" value="Rev_trsase/Diguanyl_cyclase"/>
</dbReference>
<dbReference type="SMART" id="SM00267">
    <property type="entry name" value="GGDEF"/>
    <property type="match status" value="1"/>
</dbReference>
<dbReference type="PROSITE" id="PS50887">
    <property type="entry name" value="GGDEF"/>
    <property type="match status" value="1"/>
</dbReference>
<dbReference type="Gene3D" id="3.30.70.270">
    <property type="match status" value="1"/>
</dbReference>
<dbReference type="AlphaFoldDB" id="A0A1C3K469"/>
<proteinExistence type="predicted"/>
<sequence>MFLSVRDHEPVMKTHGEDLEARIQRLLADPGHEGHPLRAALSDLWEQSQSQMARIERITYISDAYQAMAREREMSINERFERQMKRIGKVARISDRYQEMMRDLNEALREASHRDPLTGLYNRRMVMERLRDETAMVAAGGESYCIAVIDVDHFKSVNDQYGHEVGDRVLVEMAHTLASNIEGDALCARWGGEEFVLILPQSSLDGARQAAAQVQEGLRLAPLTVAGHTLSLTVSIGVARYQPGENFSAAIDRADRALYRAKQLGRNRIYADDGVTA</sequence>